<sequence length="296" mass="31948">MKNIDVHIINAFECQNNGGNPAGVVLNADGLTAKQKLEIAGQVGLSETAFVSESAMADYKLDFFTPTKQIAHCGHATIATFTYLKQEGKIKGDSSSKETVDGVRQIYFEGASAFMEQDAPKYIPVLPEDKESTLLALGLDKQDLLPGFDIEIVNTGNSFLIVPVKSENVLKSISARQEVIESLSEKYGLIGFYVYSPSEDAAAHATSRMFAPFYGIEEEAATGMAAGPLACYLHHYGAVQAEEVVISQGKHMTPPSPSMITVRLKITAQGIEKLYAGGRGYVSGVKTVLVDRNEDK</sequence>
<evidence type="ECO:0000313" key="3">
    <source>
        <dbReference type="EMBL" id="MTI28185.1"/>
    </source>
</evidence>
<dbReference type="PIRSF" id="PIRSF016184">
    <property type="entry name" value="PhzC_PhzF"/>
    <property type="match status" value="1"/>
</dbReference>
<keyword evidence="2" id="KW-0413">Isomerase</keyword>
<comment type="caution">
    <text evidence="3">The sequence shown here is derived from an EMBL/GenBank/DDBJ whole genome shotgun (WGS) entry which is preliminary data.</text>
</comment>
<dbReference type="PANTHER" id="PTHR13774:SF39">
    <property type="entry name" value="BIOSYNTHESIS PROTEIN, PUTATIVE-RELATED"/>
    <property type="match status" value="1"/>
</dbReference>
<accession>A0ABW9RYP0</accession>
<organism evidence="3 4">
    <name type="scientific">Fulvivirga kasyanovii</name>
    <dbReference type="NCBI Taxonomy" id="396812"/>
    <lineage>
        <taxon>Bacteria</taxon>
        <taxon>Pseudomonadati</taxon>
        <taxon>Bacteroidota</taxon>
        <taxon>Cytophagia</taxon>
        <taxon>Cytophagales</taxon>
        <taxon>Fulvivirgaceae</taxon>
        <taxon>Fulvivirga</taxon>
    </lineage>
</organism>
<dbReference type="EMBL" id="SMLW01000655">
    <property type="protein sequence ID" value="MTI28185.1"/>
    <property type="molecule type" value="Genomic_DNA"/>
</dbReference>
<dbReference type="Proteomes" id="UP000798808">
    <property type="component" value="Unassembled WGS sequence"/>
</dbReference>
<dbReference type="InterPro" id="IPR003719">
    <property type="entry name" value="Phenazine_PhzF-like"/>
</dbReference>
<reference evidence="3 4" key="1">
    <citation type="submission" date="2019-02" db="EMBL/GenBank/DDBJ databases">
        <authorList>
            <person name="Goldberg S.R."/>
            <person name="Haltli B.A."/>
            <person name="Correa H."/>
            <person name="Russell K.G."/>
        </authorList>
    </citation>
    <scope>NUCLEOTIDE SEQUENCE [LARGE SCALE GENOMIC DNA]</scope>
    <source>
        <strain evidence="3 4">JCM 16186</strain>
    </source>
</reference>
<dbReference type="RefSeq" id="WP_155175466.1">
    <property type="nucleotide sequence ID" value="NZ_BAAAFL010000010.1"/>
</dbReference>
<dbReference type="Gene3D" id="3.10.310.10">
    <property type="entry name" value="Diaminopimelate Epimerase, Chain A, domain 1"/>
    <property type="match status" value="2"/>
</dbReference>
<protein>
    <submittedName>
        <fullName evidence="3">PhzF family phenazine biosynthesis protein</fullName>
    </submittedName>
</protein>
<proteinExistence type="inferred from homology"/>
<dbReference type="PANTHER" id="PTHR13774">
    <property type="entry name" value="PHENAZINE BIOSYNTHESIS PROTEIN"/>
    <property type="match status" value="1"/>
</dbReference>
<evidence type="ECO:0000256" key="1">
    <source>
        <dbReference type="ARBA" id="ARBA00008270"/>
    </source>
</evidence>
<evidence type="ECO:0000313" key="4">
    <source>
        <dbReference type="Proteomes" id="UP000798808"/>
    </source>
</evidence>
<dbReference type="Pfam" id="PF02567">
    <property type="entry name" value="PhzC-PhzF"/>
    <property type="match status" value="1"/>
</dbReference>
<evidence type="ECO:0000256" key="2">
    <source>
        <dbReference type="ARBA" id="ARBA00023235"/>
    </source>
</evidence>
<name>A0ABW9RYP0_9BACT</name>
<gene>
    <name evidence="3" type="ORF">E1163_24725</name>
</gene>
<dbReference type="SUPFAM" id="SSF54506">
    <property type="entry name" value="Diaminopimelate epimerase-like"/>
    <property type="match status" value="1"/>
</dbReference>
<dbReference type="NCBIfam" id="TIGR00654">
    <property type="entry name" value="PhzF_family"/>
    <property type="match status" value="1"/>
</dbReference>
<comment type="similarity">
    <text evidence="1">Belongs to the PhzF family.</text>
</comment>
<keyword evidence="4" id="KW-1185">Reference proteome</keyword>